<dbReference type="AlphaFoldDB" id="A0A545UI16"/>
<gene>
    <name evidence="1" type="ORF">FLL46_03015</name>
</gene>
<proteinExistence type="predicted"/>
<evidence type="ECO:0000313" key="1">
    <source>
        <dbReference type="EMBL" id="TQV89112.1"/>
    </source>
</evidence>
<comment type="caution">
    <text evidence="1">The sequence shown here is derived from an EMBL/GenBank/DDBJ whole genome shotgun (WGS) entry which is preliminary data.</text>
</comment>
<dbReference type="Proteomes" id="UP000315439">
    <property type="component" value="Unassembled WGS sequence"/>
</dbReference>
<name>A0A545UI16_9GAMM</name>
<reference evidence="1 2" key="1">
    <citation type="submission" date="2019-07" db="EMBL/GenBank/DDBJ databases">
        <title>Draft genome for Aliikangiella sp. M105.</title>
        <authorList>
            <person name="Wang G."/>
        </authorList>
    </citation>
    <scope>NUCLEOTIDE SEQUENCE [LARGE SCALE GENOMIC DNA]</scope>
    <source>
        <strain evidence="1 2">M105</strain>
    </source>
</reference>
<protein>
    <submittedName>
        <fullName evidence="1">Uncharacterized protein</fullName>
    </submittedName>
</protein>
<organism evidence="1 2">
    <name type="scientific">Aliikangiella coralliicola</name>
    <dbReference type="NCBI Taxonomy" id="2592383"/>
    <lineage>
        <taxon>Bacteria</taxon>
        <taxon>Pseudomonadati</taxon>
        <taxon>Pseudomonadota</taxon>
        <taxon>Gammaproteobacteria</taxon>
        <taxon>Oceanospirillales</taxon>
        <taxon>Pleioneaceae</taxon>
        <taxon>Aliikangiella</taxon>
    </lineage>
</organism>
<accession>A0A545UI16</accession>
<sequence length="81" mass="9529">MRPDDFVRMVGSFKPSLEKLELEGLSKIEAKEFQKSYEVPKREKPLQMNLENEFSNELFGFYNLSSLEIGASFYKTGRKHY</sequence>
<evidence type="ECO:0000313" key="2">
    <source>
        <dbReference type="Proteomes" id="UP000315439"/>
    </source>
</evidence>
<keyword evidence="2" id="KW-1185">Reference proteome</keyword>
<dbReference type="EMBL" id="VIKS01000002">
    <property type="protein sequence ID" value="TQV89112.1"/>
    <property type="molecule type" value="Genomic_DNA"/>
</dbReference>